<dbReference type="EMBL" id="UOFX01000030">
    <property type="protein sequence ID" value="VAX07808.1"/>
    <property type="molecule type" value="Genomic_DNA"/>
</dbReference>
<sequence length="103" mass="12247">MIMQYELDREEPPCFIIEESCSSPIARAHPKRDALRLVYENITVNEPLNKQLFSLTPRFFPFIFFYRFQQNTYIHRANSRPTQVKLTVLVCGVVPEKSHLKRF</sequence>
<name>A0A3B1B8S6_9ZZZZ</name>
<proteinExistence type="predicted"/>
<accession>A0A3B1B8S6</accession>
<protein>
    <submittedName>
        <fullName evidence="1">Uncharacterized protein</fullName>
    </submittedName>
</protein>
<organism evidence="1">
    <name type="scientific">hydrothermal vent metagenome</name>
    <dbReference type="NCBI Taxonomy" id="652676"/>
    <lineage>
        <taxon>unclassified sequences</taxon>
        <taxon>metagenomes</taxon>
        <taxon>ecological metagenomes</taxon>
    </lineage>
</organism>
<reference evidence="1" key="1">
    <citation type="submission" date="2018-06" db="EMBL/GenBank/DDBJ databases">
        <authorList>
            <person name="Zhirakovskaya E."/>
        </authorList>
    </citation>
    <scope>NUCLEOTIDE SEQUENCE</scope>
</reference>
<evidence type="ECO:0000313" key="1">
    <source>
        <dbReference type="EMBL" id="VAX07808.1"/>
    </source>
</evidence>
<gene>
    <name evidence="1" type="ORF">MNBD_GAMMA26-98</name>
</gene>
<dbReference type="AlphaFoldDB" id="A0A3B1B8S6"/>